<gene>
    <name evidence="2" type="ORF">NMOB1V02_LOCUS6791</name>
</gene>
<evidence type="ECO:0000256" key="1">
    <source>
        <dbReference type="SAM" id="Phobius"/>
    </source>
</evidence>
<dbReference type="EMBL" id="OA883517">
    <property type="protein sequence ID" value="CAD7279108.1"/>
    <property type="molecule type" value="Genomic_DNA"/>
</dbReference>
<dbReference type="EMBL" id="CAJPEX010001480">
    <property type="protein sequence ID" value="CAG0919260.1"/>
    <property type="molecule type" value="Genomic_DNA"/>
</dbReference>
<evidence type="ECO:0000313" key="3">
    <source>
        <dbReference type="Proteomes" id="UP000678499"/>
    </source>
</evidence>
<protein>
    <submittedName>
        <fullName evidence="2">Uncharacterized protein</fullName>
    </submittedName>
</protein>
<name>A0A7R9BPF8_9CRUS</name>
<reference evidence="2" key="1">
    <citation type="submission" date="2020-11" db="EMBL/GenBank/DDBJ databases">
        <authorList>
            <person name="Tran Van P."/>
        </authorList>
    </citation>
    <scope>NUCLEOTIDE SEQUENCE</scope>
</reference>
<feature type="transmembrane region" description="Helical" evidence="1">
    <location>
        <begin position="47"/>
        <end position="65"/>
    </location>
</feature>
<proteinExistence type="predicted"/>
<dbReference type="Proteomes" id="UP000678499">
    <property type="component" value="Unassembled WGS sequence"/>
</dbReference>
<dbReference type="AlphaFoldDB" id="A0A7R9BPF8"/>
<sequence>MSRYKRANTGSRSRFRSNIVLARRFLKRSLSADSANRRNTNGIGTEYPNHAIACLVVASDLFLALNPPLSLLLLLLILIFLLLLLIVVIFSVAGATSGRRRLRRHHGLLFLLLLSLILVHVRVIVGTHHWECASNVAEELLERGVVFAVVVWQIGATPGKLGRVDGQELERCRDCSLGRSAQLLAQELEHVVGGVEVDPFAGGFVAGAAGVGHVEHDVSQTVPFNGHNNRVVFENLIFLGDLEFHDLVGPADAVMWTRDRESVRSVMVSIRDDGVAEAQLQRTNLDIYPSGPVVHNSNRLPNVDIERVEPGTVEELNPGHATGARDPSVEANLVIRRKLGIDALVTQGAILPQESPALRPLESPHRTWKTAPSTRAFGDSGTLDPVRCFVPVESLASATELQSKAVPSSGSSYYNSEWKSSEMRLMILLPHADPFVEKTELEALVPYKDEGDISNSNGVLCS</sequence>
<feature type="transmembrane region" description="Helical" evidence="1">
    <location>
        <begin position="71"/>
        <end position="95"/>
    </location>
</feature>
<keyword evidence="3" id="KW-1185">Reference proteome</keyword>
<keyword evidence="1" id="KW-0812">Transmembrane</keyword>
<organism evidence="2">
    <name type="scientific">Notodromas monacha</name>
    <dbReference type="NCBI Taxonomy" id="399045"/>
    <lineage>
        <taxon>Eukaryota</taxon>
        <taxon>Metazoa</taxon>
        <taxon>Ecdysozoa</taxon>
        <taxon>Arthropoda</taxon>
        <taxon>Crustacea</taxon>
        <taxon>Oligostraca</taxon>
        <taxon>Ostracoda</taxon>
        <taxon>Podocopa</taxon>
        <taxon>Podocopida</taxon>
        <taxon>Cypridocopina</taxon>
        <taxon>Cypridoidea</taxon>
        <taxon>Cyprididae</taxon>
        <taxon>Notodromas</taxon>
    </lineage>
</organism>
<accession>A0A7R9BPF8</accession>
<feature type="transmembrane region" description="Helical" evidence="1">
    <location>
        <begin position="107"/>
        <end position="125"/>
    </location>
</feature>
<evidence type="ECO:0000313" key="2">
    <source>
        <dbReference type="EMBL" id="CAD7279108.1"/>
    </source>
</evidence>
<keyword evidence="1" id="KW-0472">Membrane</keyword>
<keyword evidence="1" id="KW-1133">Transmembrane helix</keyword>